<keyword evidence="2" id="KW-1185">Reference proteome</keyword>
<organism evidence="1 2">
    <name type="scientific">Arctium lappa</name>
    <name type="common">Greater burdock</name>
    <name type="synonym">Lappa major</name>
    <dbReference type="NCBI Taxonomy" id="4217"/>
    <lineage>
        <taxon>Eukaryota</taxon>
        <taxon>Viridiplantae</taxon>
        <taxon>Streptophyta</taxon>
        <taxon>Embryophyta</taxon>
        <taxon>Tracheophyta</taxon>
        <taxon>Spermatophyta</taxon>
        <taxon>Magnoliopsida</taxon>
        <taxon>eudicotyledons</taxon>
        <taxon>Gunneridae</taxon>
        <taxon>Pentapetalae</taxon>
        <taxon>asterids</taxon>
        <taxon>campanulids</taxon>
        <taxon>Asterales</taxon>
        <taxon>Asteraceae</taxon>
        <taxon>Carduoideae</taxon>
        <taxon>Cardueae</taxon>
        <taxon>Arctiinae</taxon>
        <taxon>Arctium</taxon>
    </lineage>
</organism>
<evidence type="ECO:0000313" key="2">
    <source>
        <dbReference type="Proteomes" id="UP001055879"/>
    </source>
</evidence>
<dbReference type="EMBL" id="CM042047">
    <property type="protein sequence ID" value="KAI3770094.1"/>
    <property type="molecule type" value="Genomic_DNA"/>
</dbReference>
<proteinExistence type="predicted"/>
<gene>
    <name evidence="1" type="ORF">L6452_01215</name>
</gene>
<name>A0ACB9FFH6_ARCLA</name>
<reference evidence="2" key="1">
    <citation type="journal article" date="2022" name="Mol. Ecol. Resour.">
        <title>The genomes of chicory, endive, great burdock and yacon provide insights into Asteraceae palaeo-polyploidization history and plant inulin production.</title>
        <authorList>
            <person name="Fan W."/>
            <person name="Wang S."/>
            <person name="Wang H."/>
            <person name="Wang A."/>
            <person name="Jiang F."/>
            <person name="Liu H."/>
            <person name="Zhao H."/>
            <person name="Xu D."/>
            <person name="Zhang Y."/>
        </authorList>
    </citation>
    <scope>NUCLEOTIDE SEQUENCE [LARGE SCALE GENOMIC DNA]</scope>
    <source>
        <strain evidence="2">cv. Niubang</strain>
    </source>
</reference>
<evidence type="ECO:0000313" key="1">
    <source>
        <dbReference type="EMBL" id="KAI3770094.1"/>
    </source>
</evidence>
<comment type="caution">
    <text evidence="1">The sequence shown here is derived from an EMBL/GenBank/DDBJ whole genome shotgun (WGS) entry which is preliminary data.</text>
</comment>
<reference evidence="1 2" key="2">
    <citation type="journal article" date="2022" name="Mol. Ecol. Resour.">
        <title>The genomes of chicory, endive, great burdock and yacon provide insights into Asteraceae paleo-polyploidization history and plant inulin production.</title>
        <authorList>
            <person name="Fan W."/>
            <person name="Wang S."/>
            <person name="Wang H."/>
            <person name="Wang A."/>
            <person name="Jiang F."/>
            <person name="Liu H."/>
            <person name="Zhao H."/>
            <person name="Xu D."/>
            <person name="Zhang Y."/>
        </authorList>
    </citation>
    <scope>NUCLEOTIDE SEQUENCE [LARGE SCALE GENOMIC DNA]</scope>
    <source>
        <strain evidence="2">cv. Niubang</strain>
    </source>
</reference>
<accession>A0ACB9FFH6</accession>
<protein>
    <submittedName>
        <fullName evidence="1">Uncharacterized protein</fullName>
    </submittedName>
</protein>
<sequence length="117" mass="13097">MKLLLLKGVKEFLRYAEGRTPLILEDINTNVTIVVHQNHGLRAAGEHKGEGKYKIGCHKLTSGKGLYACLPTKSDVVKSSSVEQSILRIFVLPIPCYVARFKLGFLSFIFNFNSPLY</sequence>
<dbReference type="Proteomes" id="UP001055879">
    <property type="component" value="Linkage Group LG01"/>
</dbReference>